<gene>
    <name evidence="2" type="ORF">GCM10011282_12710</name>
</gene>
<dbReference type="Proteomes" id="UP000620127">
    <property type="component" value="Unassembled WGS sequence"/>
</dbReference>
<keyword evidence="1" id="KW-0812">Transmembrane</keyword>
<feature type="transmembrane region" description="Helical" evidence="1">
    <location>
        <begin position="20"/>
        <end position="48"/>
    </location>
</feature>
<evidence type="ECO:0000313" key="2">
    <source>
        <dbReference type="EMBL" id="GGX08144.1"/>
    </source>
</evidence>
<name>A0ABQ2XAM4_9BURK</name>
<protein>
    <submittedName>
        <fullName evidence="2">Uncharacterized protein</fullName>
    </submittedName>
</protein>
<organism evidence="2 3">
    <name type="scientific">Undibacterium macrobrachii</name>
    <dbReference type="NCBI Taxonomy" id="1119058"/>
    <lineage>
        <taxon>Bacteria</taxon>
        <taxon>Pseudomonadati</taxon>
        <taxon>Pseudomonadota</taxon>
        <taxon>Betaproteobacteria</taxon>
        <taxon>Burkholderiales</taxon>
        <taxon>Oxalobacteraceae</taxon>
        <taxon>Undibacterium</taxon>
    </lineage>
</organism>
<reference evidence="3" key="1">
    <citation type="journal article" date="2019" name="Int. J. Syst. Evol. Microbiol.">
        <title>The Global Catalogue of Microorganisms (GCM) 10K type strain sequencing project: providing services to taxonomists for standard genome sequencing and annotation.</title>
        <authorList>
            <consortium name="The Broad Institute Genomics Platform"/>
            <consortium name="The Broad Institute Genome Sequencing Center for Infectious Disease"/>
            <person name="Wu L."/>
            <person name="Ma J."/>
        </authorList>
    </citation>
    <scope>NUCLEOTIDE SEQUENCE [LARGE SCALE GENOMIC DNA]</scope>
    <source>
        <strain evidence="3">KCTC 23916</strain>
    </source>
</reference>
<sequence>MQELNMVEVDEVGAGVSAKALAVGFGCIVIGAFAVAAAPAICAGLIVAEVGITASGLTLMGTGGAIAFAS</sequence>
<keyword evidence="1" id="KW-0472">Membrane</keyword>
<proteinExistence type="predicted"/>
<keyword evidence="3" id="KW-1185">Reference proteome</keyword>
<evidence type="ECO:0000313" key="3">
    <source>
        <dbReference type="Proteomes" id="UP000620127"/>
    </source>
</evidence>
<dbReference type="RefSeq" id="WP_189345226.1">
    <property type="nucleotide sequence ID" value="NZ_BMYT01000002.1"/>
</dbReference>
<comment type="caution">
    <text evidence="2">The sequence shown here is derived from an EMBL/GenBank/DDBJ whole genome shotgun (WGS) entry which is preliminary data.</text>
</comment>
<keyword evidence="1" id="KW-1133">Transmembrane helix</keyword>
<dbReference type="EMBL" id="BMYT01000002">
    <property type="protein sequence ID" value="GGX08144.1"/>
    <property type="molecule type" value="Genomic_DNA"/>
</dbReference>
<evidence type="ECO:0000256" key="1">
    <source>
        <dbReference type="SAM" id="Phobius"/>
    </source>
</evidence>
<accession>A0ABQ2XAM4</accession>